<keyword evidence="1" id="KW-1133">Transmembrane helix</keyword>
<evidence type="ECO:0000313" key="3">
    <source>
        <dbReference type="Proteomes" id="UP000306145"/>
    </source>
</evidence>
<reference evidence="2 3" key="1">
    <citation type="submission" date="2019-06" db="EMBL/GenBank/DDBJ databases">
        <title>Micromonospora ordensis sp. nov., isolated from deep marine sediment.</title>
        <authorList>
            <person name="Veyisoglu A."/>
            <person name="Carro L."/>
            <person name="Klenk H.-P."/>
            <person name="Sahin N."/>
        </authorList>
    </citation>
    <scope>NUCLEOTIDE SEQUENCE [LARGE SCALE GENOMIC DNA]</scope>
    <source>
        <strain evidence="2 3">S2509</strain>
    </source>
</reference>
<feature type="transmembrane region" description="Helical" evidence="1">
    <location>
        <begin position="130"/>
        <end position="151"/>
    </location>
</feature>
<dbReference type="RefSeq" id="WP_139584676.1">
    <property type="nucleotide sequence ID" value="NZ_VDFY01000144.1"/>
</dbReference>
<evidence type="ECO:0000256" key="1">
    <source>
        <dbReference type="SAM" id="Phobius"/>
    </source>
</evidence>
<accession>A0A5C4QUG2</accession>
<organism evidence="2 3">
    <name type="scientific">Micromonospora orduensis</name>
    <dbReference type="NCBI Taxonomy" id="1420891"/>
    <lineage>
        <taxon>Bacteria</taxon>
        <taxon>Bacillati</taxon>
        <taxon>Actinomycetota</taxon>
        <taxon>Actinomycetes</taxon>
        <taxon>Micromonosporales</taxon>
        <taxon>Micromonosporaceae</taxon>
        <taxon>Micromonospora</taxon>
    </lineage>
</organism>
<dbReference type="OrthoDB" id="3383668at2"/>
<proteinExistence type="predicted"/>
<keyword evidence="1" id="KW-0472">Membrane</keyword>
<dbReference type="AlphaFoldDB" id="A0A5C4QUG2"/>
<keyword evidence="3" id="KW-1185">Reference proteome</keyword>
<feature type="transmembrane region" description="Helical" evidence="1">
    <location>
        <begin position="42"/>
        <end position="62"/>
    </location>
</feature>
<keyword evidence="1" id="KW-0812">Transmembrane</keyword>
<sequence>MSGSPTDPLLTSVQDAVVQAYYPDRVRAAAGARTRAQAAQSVVTVFAGALVATFTLTSLATAAPVTRVGGCAAVTLWLLAAVLYVRAIATIVPAAPTAAREARDGRSLVEEVLKRGDDEARQVDRRQRTANLASVLALAVTMLTFGSALFVEHPDKARRGVLILGTEGQATLRALCGTGEARVDGEIDVTSFSGQFVSVRLDRCGERRDVTVRIPRSAVSSALTMEG</sequence>
<comment type="caution">
    <text evidence="2">The sequence shown here is derived from an EMBL/GenBank/DDBJ whole genome shotgun (WGS) entry which is preliminary data.</text>
</comment>
<evidence type="ECO:0000313" key="2">
    <source>
        <dbReference type="EMBL" id="TNH29287.1"/>
    </source>
</evidence>
<dbReference type="Proteomes" id="UP000306145">
    <property type="component" value="Unassembled WGS sequence"/>
</dbReference>
<protein>
    <submittedName>
        <fullName evidence="2">Uncharacterized protein</fullName>
    </submittedName>
</protein>
<name>A0A5C4QUG2_9ACTN</name>
<feature type="transmembrane region" description="Helical" evidence="1">
    <location>
        <begin position="74"/>
        <end position="96"/>
    </location>
</feature>
<dbReference type="EMBL" id="VDFY01000144">
    <property type="protein sequence ID" value="TNH29287.1"/>
    <property type="molecule type" value="Genomic_DNA"/>
</dbReference>
<gene>
    <name evidence="2" type="ORF">FHG89_13150</name>
</gene>